<evidence type="ECO:0000313" key="4">
    <source>
        <dbReference type="Proteomes" id="UP000013750"/>
    </source>
</evidence>
<organism evidence="2 4">
    <name type="scientific">Enterococcus gilvus ATCC BAA-350</name>
    <dbReference type="NCBI Taxonomy" id="1158614"/>
    <lineage>
        <taxon>Bacteria</taxon>
        <taxon>Bacillati</taxon>
        <taxon>Bacillota</taxon>
        <taxon>Bacilli</taxon>
        <taxon>Lactobacillales</taxon>
        <taxon>Enterococcaceae</taxon>
        <taxon>Enterococcus</taxon>
    </lineage>
</organism>
<evidence type="ECO:0000313" key="5">
    <source>
        <dbReference type="Proteomes" id="UP000014160"/>
    </source>
</evidence>
<dbReference type="EMBL" id="AJDQ01000002">
    <property type="protein sequence ID" value="EOI58835.1"/>
    <property type="molecule type" value="Genomic_DNA"/>
</dbReference>
<dbReference type="Proteomes" id="UP000013750">
    <property type="component" value="Unassembled WGS sequence"/>
</dbReference>
<proteinExistence type="predicted"/>
<keyword evidence="5" id="KW-1185">Reference proteome</keyword>
<gene>
    <name evidence="3" type="ORF">I592_03427</name>
    <name evidence="2" type="ORF">UKC_00020</name>
</gene>
<name>R2VLT5_9ENTE</name>
<protein>
    <submittedName>
        <fullName evidence="2">Uncharacterized protein</fullName>
    </submittedName>
</protein>
<evidence type="ECO:0000313" key="2">
    <source>
        <dbReference type="EMBL" id="EOI58835.1"/>
    </source>
</evidence>
<comment type="caution">
    <text evidence="2">The sequence shown here is derived from an EMBL/GenBank/DDBJ whole genome shotgun (WGS) entry which is preliminary data.</text>
</comment>
<keyword evidence="1" id="KW-0812">Transmembrane</keyword>
<dbReference type="EMBL" id="ASWH01000002">
    <property type="protein sequence ID" value="EOW79288.1"/>
    <property type="molecule type" value="Genomic_DNA"/>
</dbReference>
<feature type="transmembrane region" description="Helical" evidence="1">
    <location>
        <begin position="7"/>
        <end position="29"/>
    </location>
</feature>
<reference evidence="2 4" key="1">
    <citation type="submission" date="2013-02" db="EMBL/GenBank/DDBJ databases">
        <title>The Genome Sequence of Enterococcus gilvus ATCC BAA-350.</title>
        <authorList>
            <consortium name="The Broad Institute Genome Sequencing Platform"/>
            <consortium name="The Broad Institute Genome Sequencing Center for Infectious Disease"/>
            <person name="Earl A.M."/>
            <person name="Gilmore M.S."/>
            <person name="Lebreton F."/>
            <person name="Walker B."/>
            <person name="Young S.K."/>
            <person name="Zeng Q."/>
            <person name="Gargeya S."/>
            <person name="Fitzgerald M."/>
            <person name="Haas B."/>
            <person name="Abouelleil A."/>
            <person name="Alvarado L."/>
            <person name="Arachchi H.M."/>
            <person name="Berlin A.M."/>
            <person name="Chapman S.B."/>
            <person name="Dewar J."/>
            <person name="Goldberg J."/>
            <person name="Griggs A."/>
            <person name="Gujja S."/>
            <person name="Hansen M."/>
            <person name="Howarth C."/>
            <person name="Imamovic A."/>
            <person name="Larimer J."/>
            <person name="McCowan C."/>
            <person name="Murphy C."/>
            <person name="Neiman D."/>
            <person name="Pearson M."/>
            <person name="Priest M."/>
            <person name="Roberts A."/>
            <person name="Saif S."/>
            <person name="Shea T."/>
            <person name="Sisk P."/>
            <person name="Sykes S."/>
            <person name="Wortman J."/>
            <person name="Nusbaum C."/>
            <person name="Birren B."/>
        </authorList>
    </citation>
    <scope>NUCLEOTIDE SEQUENCE [LARGE SCALE GENOMIC DNA]</scope>
    <source>
        <strain evidence="2 4">ATCC BAA-350</strain>
    </source>
</reference>
<dbReference type="AlphaFoldDB" id="R2VLT5"/>
<dbReference type="RefSeq" id="WP_010778473.1">
    <property type="nucleotide sequence ID" value="NZ_ASWH01000002.1"/>
</dbReference>
<keyword evidence="1" id="KW-1133">Transmembrane helix</keyword>
<keyword evidence="1" id="KW-0472">Membrane</keyword>
<reference evidence="3 5" key="2">
    <citation type="submission" date="2013-03" db="EMBL/GenBank/DDBJ databases">
        <title>The Genome Sequence of Enterococcus gilvus ATCC BAA-350 (PacBio/Illumina hybrid assembly).</title>
        <authorList>
            <consortium name="The Broad Institute Genomics Platform"/>
            <consortium name="The Broad Institute Genome Sequencing Center for Infectious Disease"/>
            <person name="Earl A."/>
            <person name="Russ C."/>
            <person name="Gilmore M."/>
            <person name="Surin D."/>
            <person name="Walker B."/>
            <person name="Young S."/>
            <person name="Zeng Q."/>
            <person name="Gargeya S."/>
            <person name="Fitzgerald M."/>
            <person name="Haas B."/>
            <person name="Abouelleil A."/>
            <person name="Allen A.W."/>
            <person name="Alvarado L."/>
            <person name="Arachchi H.M."/>
            <person name="Berlin A.M."/>
            <person name="Chapman S.B."/>
            <person name="Gainer-Dewar J."/>
            <person name="Goldberg J."/>
            <person name="Griggs A."/>
            <person name="Gujja S."/>
            <person name="Hansen M."/>
            <person name="Howarth C."/>
            <person name="Imamovic A."/>
            <person name="Ireland A."/>
            <person name="Larimer J."/>
            <person name="McCowan C."/>
            <person name="Murphy C."/>
            <person name="Pearson M."/>
            <person name="Poon T.W."/>
            <person name="Priest M."/>
            <person name="Roberts A."/>
            <person name="Saif S."/>
            <person name="Shea T."/>
            <person name="Sisk P."/>
            <person name="Sykes S."/>
            <person name="Wortman J."/>
            <person name="Nusbaum C."/>
            <person name="Birren B."/>
        </authorList>
    </citation>
    <scope>NUCLEOTIDE SEQUENCE [LARGE SCALE GENOMIC DNA]</scope>
    <source>
        <strain evidence="3 5">ATCC BAA-350</strain>
    </source>
</reference>
<sequence>MLKSLEFWNFVIALLALVAAIYAIIYTHLQNKVEIDIVDGFYDRRKNDPFLLGFTVQNLSSSTLRLIELNITDLSNKPLNLISDFEPTQTFTTINNGYGINETKIPDIIGQYWYANPFENYVNLQPNSETYFSYYVNPITPKIKVNLTISRSGIFKKDQNIELLMSLKKMN</sequence>
<dbReference type="HOGENOM" id="CLU_1560585_0_0_9"/>
<dbReference type="OrthoDB" id="9897850at2"/>
<evidence type="ECO:0000313" key="3">
    <source>
        <dbReference type="EMBL" id="EOW79288.1"/>
    </source>
</evidence>
<evidence type="ECO:0000256" key="1">
    <source>
        <dbReference type="SAM" id="Phobius"/>
    </source>
</evidence>
<accession>R2VLT5</accession>
<dbReference type="Proteomes" id="UP000014160">
    <property type="component" value="Unassembled WGS sequence"/>
</dbReference>